<organism evidence="1 2">
    <name type="scientific">Sulfurifustis variabilis</name>
    <dbReference type="NCBI Taxonomy" id="1675686"/>
    <lineage>
        <taxon>Bacteria</taxon>
        <taxon>Pseudomonadati</taxon>
        <taxon>Pseudomonadota</taxon>
        <taxon>Gammaproteobacteria</taxon>
        <taxon>Acidiferrobacterales</taxon>
        <taxon>Acidiferrobacteraceae</taxon>
        <taxon>Sulfurifustis</taxon>
    </lineage>
</organism>
<name>A0A1B4VFR7_9GAMM</name>
<proteinExistence type="predicted"/>
<reference evidence="1 2" key="1">
    <citation type="submission" date="2015-08" db="EMBL/GenBank/DDBJ databases">
        <title>Complete genome sequence of Sulfurifustis variabilis.</title>
        <authorList>
            <person name="Miura A."/>
            <person name="Kojima H."/>
            <person name="Fukui M."/>
        </authorList>
    </citation>
    <scope>NUCLEOTIDE SEQUENCE [LARGE SCALE GENOMIC DNA]</scope>
    <source>
        <strain evidence="2">skN76</strain>
    </source>
</reference>
<keyword evidence="2" id="KW-1185">Reference proteome</keyword>
<protein>
    <submittedName>
        <fullName evidence="1">Uncharacterized protein</fullName>
    </submittedName>
</protein>
<dbReference type="AlphaFoldDB" id="A0A1B4VFR7"/>
<accession>A0A1B4VFR7</accession>
<dbReference type="KEGG" id="sva:SVA_3049"/>
<dbReference type="EMBL" id="AP014936">
    <property type="protein sequence ID" value="BAU49597.1"/>
    <property type="molecule type" value="Genomic_DNA"/>
</dbReference>
<dbReference type="Proteomes" id="UP000218899">
    <property type="component" value="Chromosome"/>
</dbReference>
<gene>
    <name evidence="1" type="ORF">SVA_3049</name>
</gene>
<sequence length="210" mass="23286">MRSFGAANNNRKYVEIWRADIHMALVHLWKSMLDAAQQTVKREKEMRRFFGLESGDVEALLVAGEPDLMCIAGGMPYPFRPARPLTEILRDGRPTEEERRLAGSGVSRTAIEMQIVWTSYLTVLRSVLERDERARVLCGLAVAESTAVLRTSIAAIQMVVSAGPYCFAASESLRGVLRAGSTSAFTRRELIRRTAADIGLITRVSKGDAR</sequence>
<evidence type="ECO:0000313" key="2">
    <source>
        <dbReference type="Proteomes" id="UP000218899"/>
    </source>
</evidence>
<evidence type="ECO:0000313" key="1">
    <source>
        <dbReference type="EMBL" id="BAU49597.1"/>
    </source>
</evidence>